<dbReference type="Proteomes" id="UP000285190">
    <property type="component" value="Unassembled WGS sequence"/>
</dbReference>
<dbReference type="EMBL" id="QYUN01000002">
    <property type="protein sequence ID" value="RJG05060.1"/>
    <property type="molecule type" value="Genomic_DNA"/>
</dbReference>
<evidence type="ECO:0000313" key="3">
    <source>
        <dbReference type="EMBL" id="RJG05060.1"/>
    </source>
</evidence>
<name>A0A418WXV9_9BURK</name>
<feature type="transmembrane region" description="Helical" evidence="2">
    <location>
        <begin position="38"/>
        <end position="58"/>
    </location>
</feature>
<reference evidence="3 4" key="1">
    <citation type="submission" date="2018-09" db="EMBL/GenBank/DDBJ databases">
        <authorList>
            <person name="Zhu H."/>
        </authorList>
    </citation>
    <scope>NUCLEOTIDE SEQUENCE [LARGE SCALE GENOMIC DNA]</scope>
    <source>
        <strain evidence="3 4">K2R10-39</strain>
    </source>
</reference>
<keyword evidence="2" id="KW-0812">Transmembrane</keyword>
<dbReference type="AlphaFoldDB" id="A0A418WXV9"/>
<accession>A0A418WXV9</accession>
<proteinExistence type="predicted"/>
<keyword evidence="2" id="KW-0472">Membrane</keyword>
<comment type="caution">
    <text evidence="3">The sequence shown here is derived from an EMBL/GenBank/DDBJ whole genome shotgun (WGS) entry which is preliminary data.</text>
</comment>
<evidence type="ECO:0000313" key="4">
    <source>
        <dbReference type="Proteomes" id="UP000285190"/>
    </source>
</evidence>
<sequence>MAIDIAIAALLLVVVLAMSIKATLFVLRDDLSEPVQRIAQLGLVWLLPILGAIIVFAVHRRTEPPSRKYREETDHGDYDLSPRAGNKGRSFDGADDD</sequence>
<feature type="region of interest" description="Disordered" evidence="1">
    <location>
        <begin position="65"/>
        <end position="97"/>
    </location>
</feature>
<protein>
    <submittedName>
        <fullName evidence="3">Uncharacterized protein</fullName>
    </submittedName>
</protein>
<gene>
    <name evidence="3" type="ORF">D3870_02635</name>
</gene>
<organism evidence="3 4">
    <name type="scientific">Noviherbaspirillum cavernae</name>
    <dbReference type="NCBI Taxonomy" id="2320862"/>
    <lineage>
        <taxon>Bacteria</taxon>
        <taxon>Pseudomonadati</taxon>
        <taxon>Pseudomonadota</taxon>
        <taxon>Betaproteobacteria</taxon>
        <taxon>Burkholderiales</taxon>
        <taxon>Oxalobacteraceae</taxon>
        <taxon>Noviherbaspirillum</taxon>
    </lineage>
</organism>
<keyword evidence="4" id="KW-1185">Reference proteome</keyword>
<evidence type="ECO:0000256" key="1">
    <source>
        <dbReference type="SAM" id="MobiDB-lite"/>
    </source>
</evidence>
<feature type="compositionally biased region" description="Basic and acidic residues" evidence="1">
    <location>
        <begin position="65"/>
        <end position="80"/>
    </location>
</feature>
<keyword evidence="2" id="KW-1133">Transmembrane helix</keyword>
<evidence type="ECO:0000256" key="2">
    <source>
        <dbReference type="SAM" id="Phobius"/>
    </source>
</evidence>